<protein>
    <recommendedName>
        <fullName evidence="3">assimilatory sulfite reductase (NADPH)</fullName>
        <ecNumber evidence="3">1.8.1.2</ecNumber>
    </recommendedName>
</protein>
<dbReference type="EMBL" id="SHMC01000001">
    <property type="protein sequence ID" value="TAA28553.1"/>
    <property type="molecule type" value="Genomic_DNA"/>
</dbReference>
<dbReference type="GO" id="GO:0050660">
    <property type="term" value="F:flavin adenine dinucleotide binding"/>
    <property type="evidence" value="ECO:0007669"/>
    <property type="project" value="InterPro"/>
</dbReference>
<dbReference type="InterPro" id="IPR039261">
    <property type="entry name" value="FNR_nucleotide-bd"/>
</dbReference>
<dbReference type="FunFam" id="3.40.50.80:FF:000001">
    <property type="entry name" value="NADPH--cytochrome P450 reductase 1"/>
    <property type="match status" value="1"/>
</dbReference>
<keyword evidence="9" id="KW-0521">NADP</keyword>
<name>A0A4Q8LHP8_9GAMM</name>
<comment type="cofactor">
    <cofactor evidence="1">
        <name>FMN</name>
        <dbReference type="ChEBI" id="CHEBI:58210"/>
    </cofactor>
</comment>
<evidence type="ECO:0000256" key="1">
    <source>
        <dbReference type="ARBA" id="ARBA00001917"/>
    </source>
</evidence>
<evidence type="ECO:0000256" key="7">
    <source>
        <dbReference type="ARBA" id="ARBA00022643"/>
    </source>
</evidence>
<dbReference type="InterPro" id="IPR001709">
    <property type="entry name" value="Flavoprot_Pyr_Nucl_cyt_Rdtase"/>
</dbReference>
<dbReference type="PRINTS" id="PR00369">
    <property type="entry name" value="FLAVODOXIN"/>
</dbReference>
<dbReference type="InterPro" id="IPR010199">
    <property type="entry name" value="CysJ"/>
</dbReference>
<dbReference type="InterPro" id="IPR001433">
    <property type="entry name" value="OxRdtase_FAD/NAD-bd"/>
</dbReference>
<keyword evidence="10" id="KW-0249">Electron transport</keyword>
<dbReference type="PROSITE" id="PS51384">
    <property type="entry name" value="FAD_FR"/>
    <property type="match status" value="1"/>
</dbReference>
<dbReference type="RefSeq" id="WP_130550083.1">
    <property type="nucleotide sequence ID" value="NZ_SHMC01000001.1"/>
</dbReference>
<dbReference type="Gene3D" id="3.40.50.80">
    <property type="entry name" value="Nucleotide-binding domain of ferredoxin-NADP reductase (FNR) module"/>
    <property type="match status" value="1"/>
</dbReference>
<dbReference type="InterPro" id="IPR023173">
    <property type="entry name" value="NADPH_Cyt_P450_Rdtase_alpha"/>
</dbReference>
<dbReference type="Proteomes" id="UP000292627">
    <property type="component" value="Unassembled WGS sequence"/>
</dbReference>
<evidence type="ECO:0000256" key="6">
    <source>
        <dbReference type="ARBA" id="ARBA00022630"/>
    </source>
</evidence>
<dbReference type="OrthoDB" id="9816402at2"/>
<dbReference type="CDD" id="cd06199">
    <property type="entry name" value="SiR"/>
    <property type="match status" value="1"/>
</dbReference>
<dbReference type="AlphaFoldDB" id="A0A4Q8LHP8"/>
<comment type="cofactor">
    <cofactor evidence="2">
        <name>FAD</name>
        <dbReference type="ChEBI" id="CHEBI:57692"/>
    </cofactor>
</comment>
<accession>A0A4Q8LHP8</accession>
<dbReference type="NCBIfam" id="TIGR01931">
    <property type="entry name" value="cysJ"/>
    <property type="match status" value="1"/>
</dbReference>
<keyword evidence="7" id="KW-0288">FMN</keyword>
<keyword evidence="12" id="KW-0198">Cysteine biosynthesis</keyword>
<proteinExistence type="predicted"/>
<keyword evidence="6" id="KW-0285">Flavoprotein</keyword>
<dbReference type="PRINTS" id="PR00371">
    <property type="entry name" value="FPNCR"/>
</dbReference>
<evidence type="ECO:0000256" key="11">
    <source>
        <dbReference type="ARBA" id="ARBA00023002"/>
    </source>
</evidence>
<dbReference type="Gene3D" id="1.20.990.10">
    <property type="entry name" value="NADPH-cytochrome p450 Reductase, Chain A, domain 3"/>
    <property type="match status" value="1"/>
</dbReference>
<evidence type="ECO:0000313" key="17">
    <source>
        <dbReference type="Proteomes" id="UP000292627"/>
    </source>
</evidence>
<dbReference type="InterPro" id="IPR003097">
    <property type="entry name" value="CysJ-like_FAD-binding"/>
</dbReference>
<dbReference type="SUPFAM" id="SSF52218">
    <property type="entry name" value="Flavoproteins"/>
    <property type="match status" value="1"/>
</dbReference>
<dbReference type="GO" id="GO:0004783">
    <property type="term" value="F:sulfite reductase (NADPH) activity"/>
    <property type="evidence" value="ECO:0007669"/>
    <property type="project" value="UniProtKB-EC"/>
</dbReference>
<comment type="caution">
    <text evidence="16">The sequence shown here is derived from an EMBL/GenBank/DDBJ whole genome shotgun (WGS) entry which is preliminary data.</text>
</comment>
<feature type="domain" description="FAD-binding FR-type" evidence="15">
    <location>
        <begin position="245"/>
        <end position="470"/>
    </location>
</feature>
<evidence type="ECO:0000256" key="3">
    <source>
        <dbReference type="ARBA" id="ARBA00012604"/>
    </source>
</evidence>
<dbReference type="Gene3D" id="3.40.50.360">
    <property type="match status" value="1"/>
</dbReference>
<dbReference type="GO" id="GO:0005829">
    <property type="term" value="C:cytosol"/>
    <property type="evidence" value="ECO:0007669"/>
    <property type="project" value="TreeGrafter"/>
</dbReference>
<evidence type="ECO:0000259" key="14">
    <source>
        <dbReference type="PROSITE" id="PS50902"/>
    </source>
</evidence>
<evidence type="ECO:0000256" key="8">
    <source>
        <dbReference type="ARBA" id="ARBA00022827"/>
    </source>
</evidence>
<dbReference type="InterPro" id="IPR029039">
    <property type="entry name" value="Flavoprotein-like_sf"/>
</dbReference>
<evidence type="ECO:0000256" key="2">
    <source>
        <dbReference type="ARBA" id="ARBA00001974"/>
    </source>
</evidence>
<keyword evidence="4" id="KW-0813">Transport</keyword>
<dbReference type="Pfam" id="PF00667">
    <property type="entry name" value="FAD_binding_1"/>
    <property type="match status" value="1"/>
</dbReference>
<dbReference type="EC" id="1.8.1.2" evidence="3"/>
<dbReference type="Gene3D" id="2.40.30.10">
    <property type="entry name" value="Translation factors"/>
    <property type="match status" value="1"/>
</dbReference>
<evidence type="ECO:0000256" key="13">
    <source>
        <dbReference type="ARBA" id="ARBA00052219"/>
    </source>
</evidence>
<dbReference type="PROSITE" id="PS50902">
    <property type="entry name" value="FLAVODOXIN_LIKE"/>
    <property type="match status" value="1"/>
</dbReference>
<evidence type="ECO:0000256" key="12">
    <source>
        <dbReference type="ARBA" id="ARBA00023192"/>
    </source>
</evidence>
<gene>
    <name evidence="16" type="ORF">EA660_02930</name>
</gene>
<evidence type="ECO:0000256" key="4">
    <source>
        <dbReference type="ARBA" id="ARBA00022448"/>
    </source>
</evidence>
<keyword evidence="11 16" id="KW-0560">Oxidoreductase</keyword>
<dbReference type="InterPro" id="IPR008254">
    <property type="entry name" value="Flavodoxin/NO_synth"/>
</dbReference>
<evidence type="ECO:0000256" key="10">
    <source>
        <dbReference type="ARBA" id="ARBA00022982"/>
    </source>
</evidence>
<evidence type="ECO:0000313" key="16">
    <source>
        <dbReference type="EMBL" id="TAA28553.1"/>
    </source>
</evidence>
<evidence type="ECO:0000256" key="5">
    <source>
        <dbReference type="ARBA" id="ARBA00022605"/>
    </source>
</evidence>
<feature type="domain" description="Flavodoxin-like" evidence="14">
    <location>
        <begin position="74"/>
        <end position="212"/>
    </location>
</feature>
<dbReference type="Pfam" id="PF00258">
    <property type="entry name" value="Flavodoxin_1"/>
    <property type="match status" value="1"/>
</dbReference>
<organism evidence="16 17">
    <name type="scientific">Pseudoxanthomonas winnipegensis</name>
    <dbReference type="NCBI Taxonomy" id="2480810"/>
    <lineage>
        <taxon>Bacteria</taxon>
        <taxon>Pseudomonadati</taxon>
        <taxon>Pseudomonadota</taxon>
        <taxon>Gammaproteobacteria</taxon>
        <taxon>Lysobacterales</taxon>
        <taxon>Lysobacteraceae</taxon>
        <taxon>Pseudoxanthomonas</taxon>
    </lineage>
</organism>
<comment type="catalytic activity">
    <reaction evidence="13">
        <text>hydrogen sulfide + 3 NADP(+) + 3 H2O = sulfite + 3 NADPH + 4 H(+)</text>
        <dbReference type="Rhea" id="RHEA:13801"/>
        <dbReference type="ChEBI" id="CHEBI:15377"/>
        <dbReference type="ChEBI" id="CHEBI:15378"/>
        <dbReference type="ChEBI" id="CHEBI:17359"/>
        <dbReference type="ChEBI" id="CHEBI:29919"/>
        <dbReference type="ChEBI" id="CHEBI:57783"/>
        <dbReference type="ChEBI" id="CHEBI:58349"/>
        <dbReference type="EC" id="1.8.1.2"/>
    </reaction>
</comment>
<dbReference type="SUPFAM" id="SSF52343">
    <property type="entry name" value="Ferredoxin reductase-like, C-terminal NADP-linked domain"/>
    <property type="match status" value="1"/>
</dbReference>
<dbReference type="InterPro" id="IPR017927">
    <property type="entry name" value="FAD-bd_FR_type"/>
</dbReference>
<dbReference type="GO" id="GO:0010181">
    <property type="term" value="F:FMN binding"/>
    <property type="evidence" value="ECO:0007669"/>
    <property type="project" value="InterPro"/>
</dbReference>
<keyword evidence="5" id="KW-0028">Amino-acid biosynthesis</keyword>
<evidence type="ECO:0000256" key="9">
    <source>
        <dbReference type="ARBA" id="ARBA00022857"/>
    </source>
</evidence>
<sequence length="620" mass="66157">MSAVPPALAAGPLPDDRKALLARVVDGLDSASLWWLSGVTAGLAQAAHPAPHLALLQGAAAGAAAPATGTGERATVLYGSQTGNAKRAAEALAAALEGAGLAVRLVRTDAYATRELAAERLLYLVISTQGEGDPPDDAIGFSEFLLGRRAPRLPELKFAVLGLGDSSYADFCGISRRLDARLAELGAIRLLPAGEADLDIDTVAQPWREQALEQARKVLKTAPAAPSAKVTPLRPAPAAQAVSPSAPFQAEVLANQPIAGRDFKGPAFGRHGAPDKQVRHIELSLEGSGLSYEPGDALGIVHRNPDALVEPLLAALKLDGDAAHHVDGTQRSVREWLAGHRELSKLSRPFLAAHARLAGARELEDLLAPGNADLSALLSSHQVIDVLRRWPVDWNVGELLAALRPLAPRLYSIASSRKRVGEEVHLTVDVLGYHAHGHAHSGSASGFLAGLAEGDRAPVYIEANDRFRLPADGARDILMVGPGTGVAPFRAFVQERAETGASGRNWLFFGAQHFNSGFLYQSEWQDALKRGELDRLDLAFSRDQADKLYVQHRLRERGREVFDWLQSGAHFYVCGSIAMGKDVHAALSDIVAEHGALDADAAHDYLTTLQTEGRYARDVY</sequence>
<dbReference type="PANTHER" id="PTHR19384">
    <property type="entry name" value="NITRIC OXIDE SYNTHASE-RELATED"/>
    <property type="match status" value="1"/>
</dbReference>
<dbReference type="InterPro" id="IPR001094">
    <property type="entry name" value="Flavdoxin-like"/>
</dbReference>
<dbReference type="SUPFAM" id="SSF63380">
    <property type="entry name" value="Riboflavin synthase domain-like"/>
    <property type="match status" value="1"/>
</dbReference>
<evidence type="ECO:0000259" key="15">
    <source>
        <dbReference type="PROSITE" id="PS51384"/>
    </source>
</evidence>
<keyword evidence="8" id="KW-0274">FAD</keyword>
<dbReference type="GO" id="GO:0019344">
    <property type="term" value="P:cysteine biosynthetic process"/>
    <property type="evidence" value="ECO:0007669"/>
    <property type="project" value="UniProtKB-KW"/>
</dbReference>
<dbReference type="Pfam" id="PF00175">
    <property type="entry name" value="NAD_binding_1"/>
    <property type="match status" value="1"/>
</dbReference>
<reference evidence="16 17" key="1">
    <citation type="submission" date="2019-02" db="EMBL/GenBank/DDBJ databases">
        <title>WGS of Pseudoxanthomonas species novum from clinical isolates.</title>
        <authorList>
            <person name="Bernier A.-M."/>
            <person name="Bernard K."/>
            <person name="Vachon A."/>
        </authorList>
    </citation>
    <scope>NUCLEOTIDE SEQUENCE [LARGE SCALE GENOMIC DNA]</scope>
    <source>
        <strain evidence="16 17">NML171200</strain>
    </source>
</reference>
<dbReference type="InterPro" id="IPR017938">
    <property type="entry name" value="Riboflavin_synthase-like_b-brl"/>
</dbReference>
<dbReference type="PANTHER" id="PTHR19384:SF128">
    <property type="entry name" value="NADPH OXIDOREDUCTASE A"/>
    <property type="match status" value="1"/>
</dbReference>